<accession>Q09E85</accession>
<sequence length="131" mass="14687">MLAQPHCPAPERGRPRPQREGGPSRRGFDPLERYLQILQQDSPGDTVHDEVVNDEQEQGGLSRAAIEQRGAEQWALLQREARLSLGGEFLEAGLLRRACEGREIQMVERYLAIPGRLHLDPPPLLLVEAHA</sequence>
<evidence type="ECO:0000313" key="2">
    <source>
        <dbReference type="EMBL" id="EAU70087.1"/>
    </source>
</evidence>
<evidence type="ECO:0000256" key="1">
    <source>
        <dbReference type="SAM" id="MobiDB-lite"/>
    </source>
</evidence>
<name>Q09E85_STIAD</name>
<evidence type="ECO:0000313" key="3">
    <source>
        <dbReference type="Proteomes" id="UP000032702"/>
    </source>
</evidence>
<reference evidence="2 3" key="1">
    <citation type="submission" date="2006-04" db="EMBL/GenBank/DDBJ databases">
        <authorList>
            <person name="Nierman W.C."/>
        </authorList>
    </citation>
    <scope>NUCLEOTIDE SEQUENCE [LARGE SCALE GENOMIC DNA]</scope>
    <source>
        <strain evidence="2 3">DW4/3-1</strain>
    </source>
</reference>
<gene>
    <name evidence="2" type="ORF">STIAU_8357</name>
</gene>
<feature type="compositionally biased region" description="Basic and acidic residues" evidence="1">
    <location>
        <begin position="9"/>
        <end position="29"/>
    </location>
</feature>
<dbReference type="Proteomes" id="UP000032702">
    <property type="component" value="Unassembled WGS sequence"/>
</dbReference>
<feature type="region of interest" description="Disordered" evidence="1">
    <location>
        <begin position="1"/>
        <end position="29"/>
    </location>
</feature>
<dbReference type="AlphaFoldDB" id="Q09E85"/>
<comment type="caution">
    <text evidence="2">The sequence shown here is derived from an EMBL/GenBank/DDBJ whole genome shotgun (WGS) entry which is preliminary data.</text>
</comment>
<protein>
    <submittedName>
        <fullName evidence="2">Uncharacterized protein</fullName>
    </submittedName>
</protein>
<proteinExistence type="predicted"/>
<organism evidence="2 3">
    <name type="scientific">Stigmatella aurantiaca (strain DW4/3-1)</name>
    <dbReference type="NCBI Taxonomy" id="378806"/>
    <lineage>
        <taxon>Bacteria</taxon>
        <taxon>Pseudomonadati</taxon>
        <taxon>Myxococcota</taxon>
        <taxon>Myxococcia</taxon>
        <taxon>Myxococcales</taxon>
        <taxon>Cystobacterineae</taxon>
        <taxon>Archangiaceae</taxon>
        <taxon>Stigmatella</taxon>
    </lineage>
</organism>
<dbReference type="EMBL" id="AAMD01000001">
    <property type="protein sequence ID" value="EAU70087.1"/>
    <property type="molecule type" value="Genomic_DNA"/>
</dbReference>